<accession>A0ABR1YX83</accession>
<gene>
    <name evidence="6" type="ORF">HDK90DRAFT_410213</name>
</gene>
<name>A0ABR1YX83_9PEZI</name>
<evidence type="ECO:0000313" key="7">
    <source>
        <dbReference type="Proteomes" id="UP001492380"/>
    </source>
</evidence>
<evidence type="ECO:0000313" key="6">
    <source>
        <dbReference type="EMBL" id="KAK8240836.1"/>
    </source>
</evidence>
<dbReference type="Proteomes" id="UP001492380">
    <property type="component" value="Unassembled WGS sequence"/>
</dbReference>
<dbReference type="PANTHER" id="PTHR10997">
    <property type="entry name" value="IMPORTIN-7, 8, 11"/>
    <property type="match status" value="1"/>
</dbReference>
<comment type="caution">
    <text evidence="6">The sequence shown here is derived from an EMBL/GenBank/DDBJ whole genome shotgun (WGS) entry which is preliminary data.</text>
</comment>
<dbReference type="SUPFAM" id="SSF48371">
    <property type="entry name" value="ARM repeat"/>
    <property type="match status" value="1"/>
</dbReference>
<dbReference type="Pfam" id="PF25758">
    <property type="entry name" value="TPR_IPO11"/>
    <property type="match status" value="1"/>
</dbReference>
<keyword evidence="4" id="KW-0539">Nucleus</keyword>
<dbReference type="Gene3D" id="1.25.10.10">
    <property type="entry name" value="Leucine-rich Repeat Variant"/>
    <property type="match status" value="1"/>
</dbReference>
<keyword evidence="3" id="KW-0813">Transport</keyword>
<dbReference type="PROSITE" id="PS50166">
    <property type="entry name" value="IMPORTIN_B_NT"/>
    <property type="match status" value="1"/>
</dbReference>
<proteinExistence type="inferred from homology"/>
<dbReference type="InterPro" id="IPR058669">
    <property type="entry name" value="TPR_IPO7/11-like"/>
</dbReference>
<dbReference type="InterPro" id="IPR001494">
    <property type="entry name" value="Importin-beta_N"/>
</dbReference>
<sequence>MQGSVELPAEANPLTENILFHVLRSGASNDLHQIQTATKQLQQWEKERGFYPLLQVGCHFLLLSAFIDASLPFEVRYLAIIQLKNGIDKYWRKTATNAVSKEDKTLIRSRLLESAANEPDQRLARQNALVISKIVRFEYPSDWPDVVNQLLDLVRNSIAPGANPLYLNRTLMVLLHVIKELSTGRTIRMRSNLQSIAPEIFRVLGHIYVEKVQQLQSFLQQGTGDERDALENIEQSLMAIKMLRRVVVAGFEFPNREKDIQEFWVVVRDQLGQFLALVTQEPNPLPQHFRDPLEKHLMQLSKLHLETAKTHPAAFVLLPDSMDITRAYWGLIVQFGQVFGAKSPSTDGEIGTDGDADDQEKPILERLSLKGLLLIRACLKMVFNPAQTFKYRHDQEKQEQAQAKEIVKQQLLSEDFVREMMETVVTRYFVFRPSDLRQWEEEPDEWERREDMEGDDFEFSVRSCAEKLFLDLAINFKDLLVQPLLGVFNSVASPDNENILFKDSVYTAVGLAAPVLHHQLDFDSFIRSTLVQEVQKQKPGYSVLRRRIAILLGQWITIKVSDESKPLVYQIFQHLLNKNDPLNDHVVRVTAGRQLKNIADDWEFNIEAFLPYATDTLGHLMALIREVELTETKMALLNTISVIVERLEHHITPYANSIVSLLPPLWDQSGEQHLMKQAILTIFARLINAMKAESIPYHSMVIPIIRNTLEPGSDTQVYLLEDALELWHAVLVQTPAPASQDVLSLAPYLIPSLELGTDSLRKTLEIAETYLLLAPAEMCSDDMRTSLLQSLSSLLGSLRPEANGLVTHLVEVFVRTAQLLGGEGAVEVLTGDMLRTSFLSNLLDGLKGAWEAHQTTGPNARASAVDGIVETDYFAVLARIALASPRILLQALTSVSPAEPLPQRMDWLLTEWFDHFDNIASPTNKKLMCLALTTLLDTRAPWMLAKLQLCMTMWTDLYIELTDGNEDTSVDGLVWEQEPPLLTAPEAPDDARRRDLIYSDPVHRVNLVACVRETLGRVVQGCGGEDAFRDEWLLNVDQDVVAAFGRLGVM</sequence>
<dbReference type="InterPro" id="IPR011989">
    <property type="entry name" value="ARM-like"/>
</dbReference>
<dbReference type="SMART" id="SM00913">
    <property type="entry name" value="IBN_N"/>
    <property type="match status" value="1"/>
</dbReference>
<comment type="similarity">
    <text evidence="2">Belongs to the importin beta family.</text>
</comment>
<feature type="domain" description="Importin N-terminal" evidence="5">
    <location>
        <begin position="37"/>
        <end position="117"/>
    </location>
</feature>
<evidence type="ECO:0000256" key="4">
    <source>
        <dbReference type="ARBA" id="ARBA00023242"/>
    </source>
</evidence>
<dbReference type="PANTHER" id="PTHR10997:SF7">
    <property type="entry name" value="IMPORTIN-11"/>
    <property type="match status" value="1"/>
</dbReference>
<protein>
    <submittedName>
        <fullName evidence="6">Armadillo-type protein</fullName>
    </submittedName>
</protein>
<keyword evidence="7" id="KW-1185">Reference proteome</keyword>
<comment type="subcellular location">
    <subcellularLocation>
        <location evidence="1">Nucleus</location>
    </subcellularLocation>
</comment>
<evidence type="ECO:0000256" key="2">
    <source>
        <dbReference type="ARBA" id="ARBA00007991"/>
    </source>
</evidence>
<evidence type="ECO:0000256" key="1">
    <source>
        <dbReference type="ARBA" id="ARBA00004123"/>
    </source>
</evidence>
<dbReference type="Pfam" id="PF03810">
    <property type="entry name" value="IBN_N"/>
    <property type="match status" value="1"/>
</dbReference>
<evidence type="ECO:0000259" key="5">
    <source>
        <dbReference type="PROSITE" id="PS50166"/>
    </source>
</evidence>
<evidence type="ECO:0000256" key="3">
    <source>
        <dbReference type="ARBA" id="ARBA00022448"/>
    </source>
</evidence>
<dbReference type="InterPro" id="IPR016024">
    <property type="entry name" value="ARM-type_fold"/>
</dbReference>
<organism evidence="6 7">
    <name type="scientific">Phyllosticta capitalensis</name>
    <dbReference type="NCBI Taxonomy" id="121624"/>
    <lineage>
        <taxon>Eukaryota</taxon>
        <taxon>Fungi</taxon>
        <taxon>Dikarya</taxon>
        <taxon>Ascomycota</taxon>
        <taxon>Pezizomycotina</taxon>
        <taxon>Dothideomycetes</taxon>
        <taxon>Dothideomycetes incertae sedis</taxon>
        <taxon>Botryosphaeriales</taxon>
        <taxon>Phyllostictaceae</taxon>
        <taxon>Phyllosticta</taxon>
    </lineage>
</organism>
<reference evidence="6 7" key="1">
    <citation type="submission" date="2024-04" db="EMBL/GenBank/DDBJ databases">
        <title>Phyllosticta paracitricarpa is synonymous to the EU quarantine fungus P. citricarpa based on phylogenomic analyses.</title>
        <authorList>
            <consortium name="Lawrence Berkeley National Laboratory"/>
            <person name="Van Ingen-Buijs V.A."/>
            <person name="Van Westerhoven A.C."/>
            <person name="Haridas S."/>
            <person name="Skiadas P."/>
            <person name="Martin F."/>
            <person name="Groenewald J.Z."/>
            <person name="Crous P.W."/>
            <person name="Seidl M.F."/>
        </authorList>
    </citation>
    <scope>NUCLEOTIDE SEQUENCE [LARGE SCALE GENOMIC DNA]</scope>
    <source>
        <strain evidence="6 7">CBS 123374</strain>
    </source>
</reference>
<dbReference type="EMBL" id="JBBWRZ010000003">
    <property type="protein sequence ID" value="KAK8240836.1"/>
    <property type="molecule type" value="Genomic_DNA"/>
</dbReference>